<dbReference type="GO" id="GO:0055085">
    <property type="term" value="P:transmembrane transport"/>
    <property type="evidence" value="ECO:0007669"/>
    <property type="project" value="InterPro"/>
</dbReference>
<feature type="transmembrane region" description="Helical" evidence="6">
    <location>
        <begin position="129"/>
        <end position="156"/>
    </location>
</feature>
<dbReference type="PANTHER" id="PTHR30177">
    <property type="entry name" value="GLYCINE BETAINE/L-PROLINE TRANSPORT SYSTEM PERMEASE PROTEIN PROW"/>
    <property type="match status" value="1"/>
</dbReference>
<organism evidence="8 9">
    <name type="scientific">Thermoleptolyngbya sichuanensis A183</name>
    <dbReference type="NCBI Taxonomy" id="2737172"/>
    <lineage>
        <taxon>Bacteria</taxon>
        <taxon>Bacillati</taxon>
        <taxon>Cyanobacteriota</taxon>
        <taxon>Cyanophyceae</taxon>
        <taxon>Oculatellales</taxon>
        <taxon>Oculatellaceae</taxon>
        <taxon>Thermoleptolyngbya</taxon>
        <taxon>Thermoleptolyngbya sichuanensis</taxon>
    </lineage>
</organism>
<dbReference type="RefSeq" id="WP_172358686.1">
    <property type="nucleotide sequence ID" value="NZ_CP053661.1"/>
</dbReference>
<evidence type="ECO:0000313" key="8">
    <source>
        <dbReference type="EMBL" id="QKD84672.1"/>
    </source>
</evidence>
<keyword evidence="2 6" id="KW-0813">Transport</keyword>
<dbReference type="Pfam" id="PF00528">
    <property type="entry name" value="BPD_transp_1"/>
    <property type="match status" value="1"/>
</dbReference>
<dbReference type="GO" id="GO:0005886">
    <property type="term" value="C:plasma membrane"/>
    <property type="evidence" value="ECO:0007669"/>
    <property type="project" value="UniProtKB-SubCell"/>
</dbReference>
<evidence type="ECO:0000256" key="5">
    <source>
        <dbReference type="ARBA" id="ARBA00023136"/>
    </source>
</evidence>
<dbReference type="Gene3D" id="1.10.3720.10">
    <property type="entry name" value="MetI-like"/>
    <property type="match status" value="1"/>
</dbReference>
<dbReference type="SUPFAM" id="SSF161098">
    <property type="entry name" value="MetI-like"/>
    <property type="match status" value="1"/>
</dbReference>
<dbReference type="InterPro" id="IPR000515">
    <property type="entry name" value="MetI-like"/>
</dbReference>
<keyword evidence="3 6" id="KW-0812">Transmembrane</keyword>
<dbReference type="GO" id="GO:0031460">
    <property type="term" value="P:glycine betaine transport"/>
    <property type="evidence" value="ECO:0007669"/>
    <property type="project" value="TreeGrafter"/>
</dbReference>
<accession>A0A6M8BER7</accession>
<protein>
    <submittedName>
        <fullName evidence="8">ABC transporter permease</fullName>
    </submittedName>
</protein>
<keyword evidence="9" id="KW-1185">Reference proteome</keyword>
<evidence type="ECO:0000256" key="3">
    <source>
        <dbReference type="ARBA" id="ARBA00022692"/>
    </source>
</evidence>
<dbReference type="InterPro" id="IPR035906">
    <property type="entry name" value="MetI-like_sf"/>
</dbReference>
<keyword evidence="4 6" id="KW-1133">Transmembrane helix</keyword>
<sequence length="222" mass="24077">MLYLLRNPSLIWNLTLEHLQMTLAALAIAVLVALPVALLVTHYRWLSVPVLGGLGILYTIPSLALIIFLVPVFGLNARSVIVAMVLYTQVILVRNLVVGLEGIKPSVLEAARGMGMSPWQRWWRVQVPLILPIFLAGLRLAAIVAIAIATIGAKFGAGGLGTLLFDGIAQSRYDKIWAGAIAVSLLAFAINALLLSLEWATSPTRRLQRRIGRLKAGFGVRN</sequence>
<dbReference type="PROSITE" id="PS50928">
    <property type="entry name" value="ABC_TM1"/>
    <property type="match status" value="1"/>
</dbReference>
<gene>
    <name evidence="8" type="ORF">HPC62_00100</name>
</gene>
<dbReference type="Proteomes" id="UP000505210">
    <property type="component" value="Chromosome"/>
</dbReference>
<dbReference type="KEGG" id="theu:HPC62_00100"/>
<dbReference type="AlphaFoldDB" id="A0A6M8BER7"/>
<keyword evidence="5 6" id="KW-0472">Membrane</keyword>
<feature type="transmembrane region" description="Helical" evidence="6">
    <location>
        <begin position="20"/>
        <end position="41"/>
    </location>
</feature>
<evidence type="ECO:0000256" key="2">
    <source>
        <dbReference type="ARBA" id="ARBA00022448"/>
    </source>
</evidence>
<evidence type="ECO:0000256" key="1">
    <source>
        <dbReference type="ARBA" id="ARBA00004141"/>
    </source>
</evidence>
<name>A0A6M8BER7_9CYAN</name>
<dbReference type="PANTHER" id="PTHR30177:SF4">
    <property type="entry name" value="OSMOPROTECTANT IMPORT PERMEASE PROTEIN OSMW"/>
    <property type="match status" value="1"/>
</dbReference>
<evidence type="ECO:0000259" key="7">
    <source>
        <dbReference type="PROSITE" id="PS50928"/>
    </source>
</evidence>
<dbReference type="EMBL" id="CP053661">
    <property type="protein sequence ID" value="QKD84672.1"/>
    <property type="molecule type" value="Genomic_DNA"/>
</dbReference>
<evidence type="ECO:0000256" key="6">
    <source>
        <dbReference type="RuleBase" id="RU363032"/>
    </source>
</evidence>
<evidence type="ECO:0000256" key="4">
    <source>
        <dbReference type="ARBA" id="ARBA00022989"/>
    </source>
</evidence>
<feature type="transmembrane region" description="Helical" evidence="6">
    <location>
        <begin position="48"/>
        <end position="73"/>
    </location>
</feature>
<evidence type="ECO:0000313" key="9">
    <source>
        <dbReference type="Proteomes" id="UP000505210"/>
    </source>
</evidence>
<feature type="domain" description="ABC transmembrane type-1" evidence="7">
    <location>
        <begin position="15"/>
        <end position="194"/>
    </location>
</feature>
<comment type="similarity">
    <text evidence="6">Belongs to the binding-protein-dependent transport system permease family.</text>
</comment>
<comment type="subcellular location">
    <subcellularLocation>
        <location evidence="6">Cell membrane</location>
        <topology evidence="6">Multi-pass membrane protein</topology>
    </subcellularLocation>
    <subcellularLocation>
        <location evidence="1">Membrane</location>
        <topology evidence="1">Multi-pass membrane protein</topology>
    </subcellularLocation>
</comment>
<feature type="transmembrane region" description="Helical" evidence="6">
    <location>
        <begin position="176"/>
        <end position="200"/>
    </location>
</feature>
<dbReference type="InterPro" id="IPR051204">
    <property type="entry name" value="ABC_transp_perm/SBD"/>
</dbReference>
<dbReference type="CDD" id="cd06261">
    <property type="entry name" value="TM_PBP2"/>
    <property type="match status" value="1"/>
</dbReference>
<reference evidence="8 9" key="1">
    <citation type="submission" date="2020-05" db="EMBL/GenBank/DDBJ databases">
        <title>Complete genome sequence of of a novel Thermoleptolyngbya strain isolated from hot springs of Ganzi, Sichuan China.</title>
        <authorList>
            <person name="Tang J."/>
            <person name="Daroch M."/>
            <person name="Li L."/>
            <person name="Waleron K."/>
            <person name="Waleron M."/>
            <person name="Waleron M."/>
        </authorList>
    </citation>
    <scope>NUCLEOTIDE SEQUENCE [LARGE SCALE GENOMIC DNA]</scope>
    <source>
        <strain evidence="8 9">PKUAC-SCTA183</strain>
    </source>
</reference>
<proteinExistence type="inferred from homology"/>